<gene>
    <name evidence="1" type="ORF">QC761_0086190</name>
</gene>
<dbReference type="Proteomes" id="UP001322138">
    <property type="component" value="Unassembled WGS sequence"/>
</dbReference>
<dbReference type="RefSeq" id="XP_062731576.1">
    <property type="nucleotide sequence ID" value="XM_062872908.1"/>
</dbReference>
<name>A0ABR0FF60_9PEZI</name>
<keyword evidence="2" id="KW-1185">Reference proteome</keyword>
<comment type="caution">
    <text evidence="1">The sequence shown here is derived from an EMBL/GenBank/DDBJ whole genome shotgun (WGS) entry which is preliminary data.</text>
</comment>
<protein>
    <submittedName>
        <fullName evidence="1">Uncharacterized protein</fullName>
    </submittedName>
</protein>
<accession>A0ABR0FF60</accession>
<evidence type="ECO:0000313" key="2">
    <source>
        <dbReference type="Proteomes" id="UP001322138"/>
    </source>
</evidence>
<reference evidence="1 2" key="1">
    <citation type="journal article" date="2023" name="bioRxiv">
        <title>High-quality genome assemblies of four members of thePodospora anserinaspecies complex.</title>
        <authorList>
            <person name="Ament-Velasquez S.L."/>
            <person name="Vogan A.A."/>
            <person name="Wallerman O."/>
            <person name="Hartmann F."/>
            <person name="Gautier V."/>
            <person name="Silar P."/>
            <person name="Giraud T."/>
            <person name="Johannesson H."/>
        </authorList>
    </citation>
    <scope>NUCLEOTIDE SEQUENCE [LARGE SCALE GENOMIC DNA]</scope>
    <source>
        <strain evidence="1 2">CBS 112042</strain>
    </source>
</reference>
<sequence>MPMNQQSGSWTPALSIGTPPGLVAGCRSHNPTLNRPDTGSSTAIWNGIQAAPHACNKNHLAWFANIYHSCVSCQTCSR</sequence>
<proteinExistence type="predicted"/>
<evidence type="ECO:0000313" key="1">
    <source>
        <dbReference type="EMBL" id="KAK4642600.1"/>
    </source>
</evidence>
<dbReference type="GeneID" id="87892236"/>
<dbReference type="EMBL" id="JAFFGZ010000007">
    <property type="protein sequence ID" value="KAK4642600.1"/>
    <property type="molecule type" value="Genomic_DNA"/>
</dbReference>
<organism evidence="1 2">
    <name type="scientific">Podospora bellae-mahoneyi</name>
    <dbReference type="NCBI Taxonomy" id="2093777"/>
    <lineage>
        <taxon>Eukaryota</taxon>
        <taxon>Fungi</taxon>
        <taxon>Dikarya</taxon>
        <taxon>Ascomycota</taxon>
        <taxon>Pezizomycotina</taxon>
        <taxon>Sordariomycetes</taxon>
        <taxon>Sordariomycetidae</taxon>
        <taxon>Sordariales</taxon>
        <taxon>Podosporaceae</taxon>
        <taxon>Podospora</taxon>
    </lineage>
</organism>